<keyword evidence="5 12" id="KW-0812">Transmembrane</keyword>
<evidence type="ECO:0000256" key="4">
    <source>
        <dbReference type="ARBA" id="ARBA00022679"/>
    </source>
</evidence>
<evidence type="ECO:0000256" key="11">
    <source>
        <dbReference type="ARBA" id="ARBA00047375"/>
    </source>
</evidence>
<dbReference type="Proteomes" id="UP000053989">
    <property type="component" value="Unassembled WGS sequence"/>
</dbReference>
<evidence type="ECO:0000256" key="10">
    <source>
        <dbReference type="ARBA" id="ARBA00023160"/>
    </source>
</evidence>
<reference evidence="13 14" key="1">
    <citation type="submission" date="2014-04" db="EMBL/GenBank/DDBJ databases">
        <authorList>
            <consortium name="DOE Joint Genome Institute"/>
            <person name="Kuo A."/>
            <person name="Kohler A."/>
            <person name="Nagy L.G."/>
            <person name="Floudas D."/>
            <person name="Copeland A."/>
            <person name="Barry K.W."/>
            <person name="Cichocki N."/>
            <person name="Veneault-Fourrey C."/>
            <person name="LaButti K."/>
            <person name="Lindquist E.A."/>
            <person name="Lipzen A."/>
            <person name="Lundell T."/>
            <person name="Morin E."/>
            <person name="Murat C."/>
            <person name="Sun H."/>
            <person name="Tunlid A."/>
            <person name="Henrissat B."/>
            <person name="Grigoriev I.V."/>
            <person name="Hibbett D.S."/>
            <person name="Martin F."/>
            <person name="Nordberg H.P."/>
            <person name="Cantor M.N."/>
            <person name="Hua S.X."/>
        </authorList>
    </citation>
    <scope>NUCLEOTIDE SEQUENCE [LARGE SCALE GENOMIC DNA]</scope>
    <source>
        <strain evidence="13 14">Foug A</strain>
    </source>
</reference>
<keyword evidence="10 12" id="KW-0275">Fatty acid biosynthesis</keyword>
<dbReference type="OrthoDB" id="434092at2759"/>
<evidence type="ECO:0000256" key="9">
    <source>
        <dbReference type="ARBA" id="ARBA00023136"/>
    </source>
</evidence>
<comment type="catalytic activity">
    <reaction evidence="12">
        <text>an acyl-CoA + malonyl-CoA + H(+) = a 3-oxoacyl-CoA + CO2 + CoA</text>
        <dbReference type="Rhea" id="RHEA:50252"/>
        <dbReference type="ChEBI" id="CHEBI:15378"/>
        <dbReference type="ChEBI" id="CHEBI:16526"/>
        <dbReference type="ChEBI" id="CHEBI:57287"/>
        <dbReference type="ChEBI" id="CHEBI:57384"/>
        <dbReference type="ChEBI" id="CHEBI:58342"/>
        <dbReference type="ChEBI" id="CHEBI:90726"/>
    </reaction>
    <physiologicalReaction direction="left-to-right" evidence="12">
        <dbReference type="Rhea" id="RHEA:50253"/>
    </physiologicalReaction>
</comment>
<dbReference type="GO" id="GO:0030148">
    <property type="term" value="P:sphingolipid biosynthetic process"/>
    <property type="evidence" value="ECO:0007669"/>
    <property type="project" value="TreeGrafter"/>
</dbReference>
<evidence type="ECO:0000256" key="2">
    <source>
        <dbReference type="ARBA" id="ARBA00007263"/>
    </source>
</evidence>
<dbReference type="Pfam" id="PF01151">
    <property type="entry name" value="ELO"/>
    <property type="match status" value="1"/>
</dbReference>
<dbReference type="AlphaFoldDB" id="A0A0C3DKN5"/>
<dbReference type="GO" id="GO:0034625">
    <property type="term" value="P:fatty acid elongation, monounsaturated fatty acid"/>
    <property type="evidence" value="ECO:0007669"/>
    <property type="project" value="TreeGrafter"/>
</dbReference>
<feature type="transmembrane region" description="Helical" evidence="12">
    <location>
        <begin position="12"/>
        <end position="29"/>
    </location>
</feature>
<dbReference type="STRING" id="1036808.A0A0C3DKN5"/>
<protein>
    <recommendedName>
        <fullName evidence="12">Elongation of fatty acids protein</fullName>
        <ecNumber evidence="12">2.3.1.-</ecNumber>
    </recommendedName>
</protein>
<proteinExistence type="inferred from homology"/>
<feature type="transmembrane region" description="Helical" evidence="12">
    <location>
        <begin position="145"/>
        <end position="170"/>
    </location>
</feature>
<dbReference type="GO" id="GO:0042761">
    <property type="term" value="P:very long-chain fatty acid biosynthetic process"/>
    <property type="evidence" value="ECO:0007669"/>
    <property type="project" value="TreeGrafter"/>
</dbReference>
<feature type="transmembrane region" description="Helical" evidence="12">
    <location>
        <begin position="49"/>
        <end position="67"/>
    </location>
</feature>
<keyword evidence="6 12" id="KW-0276">Fatty acid metabolism</keyword>
<keyword evidence="9 12" id="KW-0472">Membrane</keyword>
<evidence type="ECO:0000256" key="6">
    <source>
        <dbReference type="ARBA" id="ARBA00022832"/>
    </source>
</evidence>
<dbReference type="InParanoid" id="A0A0C3DKN5"/>
<keyword evidence="3 12" id="KW-0444">Lipid biosynthesis</keyword>
<organism evidence="13 14">
    <name type="scientific">Scleroderma citrinum Foug A</name>
    <dbReference type="NCBI Taxonomy" id="1036808"/>
    <lineage>
        <taxon>Eukaryota</taxon>
        <taxon>Fungi</taxon>
        <taxon>Dikarya</taxon>
        <taxon>Basidiomycota</taxon>
        <taxon>Agaricomycotina</taxon>
        <taxon>Agaricomycetes</taxon>
        <taxon>Agaricomycetidae</taxon>
        <taxon>Boletales</taxon>
        <taxon>Sclerodermatineae</taxon>
        <taxon>Sclerodermataceae</taxon>
        <taxon>Scleroderma</taxon>
    </lineage>
</organism>
<comment type="catalytic activity">
    <reaction evidence="11">
        <text>a very-long-chain acyl-CoA + malonyl-CoA + H(+) = a very-long-chain 3-oxoacyl-CoA + CO2 + CoA</text>
        <dbReference type="Rhea" id="RHEA:32727"/>
        <dbReference type="ChEBI" id="CHEBI:15378"/>
        <dbReference type="ChEBI" id="CHEBI:16526"/>
        <dbReference type="ChEBI" id="CHEBI:57287"/>
        <dbReference type="ChEBI" id="CHEBI:57384"/>
        <dbReference type="ChEBI" id="CHEBI:90725"/>
        <dbReference type="ChEBI" id="CHEBI:90736"/>
        <dbReference type="EC" id="2.3.1.199"/>
    </reaction>
</comment>
<feature type="transmembrane region" description="Helical" evidence="12">
    <location>
        <begin position="182"/>
        <end position="202"/>
    </location>
</feature>
<evidence type="ECO:0000256" key="3">
    <source>
        <dbReference type="ARBA" id="ARBA00022516"/>
    </source>
</evidence>
<dbReference type="PANTHER" id="PTHR11157">
    <property type="entry name" value="FATTY ACID ACYL TRANSFERASE-RELATED"/>
    <property type="match status" value="1"/>
</dbReference>
<sequence length="247" mass="27584">MDLSVEVAPMPTLSSMSVLFITYLSVLFGMREVMKSRVPSSKVAMAFRIYDLFISMASLSIAVLLGMEGWSILNRLGVYGAICSEEAFTPGLELVLKLNLYLTCYQLLDTVFLVLLQKSITVFHIYHHITVILIAFIELEGRVTVYWVAIFFASGFHSITYFICFLGIAGSKPWWLRYIKSLNLLCQKMILMCSAFAAYNYFADTHLPQLPHIGSCAGTDTGAIVGIGITVSYVFFPDFMPFGRLPG</sequence>
<comment type="subcellular location">
    <subcellularLocation>
        <location evidence="1">Membrane</location>
        <topology evidence="1">Multi-pass membrane protein</topology>
    </subcellularLocation>
</comment>
<reference evidence="14" key="2">
    <citation type="submission" date="2015-01" db="EMBL/GenBank/DDBJ databases">
        <title>Evolutionary Origins and Diversification of the Mycorrhizal Mutualists.</title>
        <authorList>
            <consortium name="DOE Joint Genome Institute"/>
            <consortium name="Mycorrhizal Genomics Consortium"/>
            <person name="Kohler A."/>
            <person name="Kuo A."/>
            <person name="Nagy L.G."/>
            <person name="Floudas D."/>
            <person name="Copeland A."/>
            <person name="Barry K.W."/>
            <person name="Cichocki N."/>
            <person name="Veneault-Fourrey C."/>
            <person name="LaButti K."/>
            <person name="Lindquist E.A."/>
            <person name="Lipzen A."/>
            <person name="Lundell T."/>
            <person name="Morin E."/>
            <person name="Murat C."/>
            <person name="Riley R."/>
            <person name="Ohm R."/>
            <person name="Sun H."/>
            <person name="Tunlid A."/>
            <person name="Henrissat B."/>
            <person name="Grigoriev I.V."/>
            <person name="Hibbett D.S."/>
            <person name="Martin F."/>
        </authorList>
    </citation>
    <scope>NUCLEOTIDE SEQUENCE [LARGE SCALE GENOMIC DNA]</scope>
    <source>
        <strain evidence="14">Foug A</strain>
    </source>
</reference>
<dbReference type="GO" id="GO:0009922">
    <property type="term" value="F:fatty acid elongase activity"/>
    <property type="evidence" value="ECO:0007669"/>
    <property type="project" value="UniProtKB-EC"/>
</dbReference>
<dbReference type="EC" id="2.3.1.-" evidence="12"/>
<keyword evidence="8 12" id="KW-0443">Lipid metabolism</keyword>
<evidence type="ECO:0000256" key="8">
    <source>
        <dbReference type="ARBA" id="ARBA00023098"/>
    </source>
</evidence>
<evidence type="ECO:0000256" key="12">
    <source>
        <dbReference type="RuleBase" id="RU361115"/>
    </source>
</evidence>
<keyword evidence="7 12" id="KW-1133">Transmembrane helix</keyword>
<accession>A0A0C3DKN5</accession>
<evidence type="ECO:0000313" key="13">
    <source>
        <dbReference type="EMBL" id="KIM61250.1"/>
    </source>
</evidence>
<gene>
    <name evidence="13" type="ORF">SCLCIDRAFT_122510</name>
</gene>
<feature type="transmembrane region" description="Helical" evidence="12">
    <location>
        <begin position="222"/>
        <end position="240"/>
    </location>
</feature>
<keyword evidence="14" id="KW-1185">Reference proteome</keyword>
<evidence type="ECO:0000256" key="7">
    <source>
        <dbReference type="ARBA" id="ARBA00022989"/>
    </source>
</evidence>
<evidence type="ECO:0000256" key="1">
    <source>
        <dbReference type="ARBA" id="ARBA00004141"/>
    </source>
</evidence>
<dbReference type="EMBL" id="KN822054">
    <property type="protein sequence ID" value="KIM61250.1"/>
    <property type="molecule type" value="Genomic_DNA"/>
</dbReference>
<evidence type="ECO:0000313" key="14">
    <source>
        <dbReference type="Proteomes" id="UP000053989"/>
    </source>
</evidence>
<evidence type="ECO:0000256" key="5">
    <source>
        <dbReference type="ARBA" id="ARBA00022692"/>
    </source>
</evidence>
<dbReference type="GO" id="GO:0034626">
    <property type="term" value="P:fatty acid elongation, polyunsaturated fatty acid"/>
    <property type="evidence" value="ECO:0007669"/>
    <property type="project" value="TreeGrafter"/>
</dbReference>
<name>A0A0C3DKN5_9AGAM</name>
<dbReference type="GO" id="GO:0019367">
    <property type="term" value="P:fatty acid elongation, saturated fatty acid"/>
    <property type="evidence" value="ECO:0007669"/>
    <property type="project" value="TreeGrafter"/>
</dbReference>
<dbReference type="GO" id="GO:0005789">
    <property type="term" value="C:endoplasmic reticulum membrane"/>
    <property type="evidence" value="ECO:0007669"/>
    <property type="project" value="TreeGrafter"/>
</dbReference>
<keyword evidence="4 12" id="KW-0808">Transferase</keyword>
<dbReference type="HOGENOM" id="CLU_994530_0_0_1"/>
<dbReference type="InterPro" id="IPR002076">
    <property type="entry name" value="ELO_fam"/>
</dbReference>
<feature type="transmembrane region" description="Helical" evidence="12">
    <location>
        <begin position="123"/>
        <end position="139"/>
    </location>
</feature>
<dbReference type="PANTHER" id="PTHR11157:SF134">
    <property type="entry name" value="ELONGATION OF FATTY ACIDS PROTEIN 1-RELATED"/>
    <property type="match status" value="1"/>
</dbReference>
<comment type="similarity">
    <text evidence="2 12">Belongs to the ELO family.</text>
</comment>